<gene>
    <name evidence="2" type="ORF">CAEBREN_05848</name>
</gene>
<feature type="signal peptide" evidence="1">
    <location>
        <begin position="1"/>
        <end position="17"/>
    </location>
</feature>
<evidence type="ECO:0000313" key="3">
    <source>
        <dbReference type="Proteomes" id="UP000008068"/>
    </source>
</evidence>
<dbReference type="Proteomes" id="UP000008068">
    <property type="component" value="Unassembled WGS sequence"/>
</dbReference>
<dbReference type="HOGENOM" id="CLU_1866915_0_0_1"/>
<reference evidence="3" key="1">
    <citation type="submission" date="2011-07" db="EMBL/GenBank/DDBJ databases">
        <authorList>
            <consortium name="Caenorhabditis brenneri Sequencing and Analysis Consortium"/>
            <person name="Wilson R.K."/>
        </authorList>
    </citation>
    <scope>NUCLEOTIDE SEQUENCE [LARGE SCALE GENOMIC DNA]</scope>
    <source>
        <strain evidence="3">PB2801</strain>
    </source>
</reference>
<proteinExistence type="predicted"/>
<sequence>MKTILIILFLAVGTTFGFPPWFQVCRVDTDCILVKDLGRIGKCIQGECITDYLDRFQAKPRGFLPECIYDKDCPRKEQKCFANHCGFSDDSKRRLAMCNMDENGECTCAQDSDCPAGGWCNNQGVCLGWEEFAAGGL</sequence>
<protein>
    <submittedName>
        <fullName evidence="2">Uncharacterized protein</fullName>
    </submittedName>
</protein>
<keyword evidence="3" id="KW-1185">Reference proteome</keyword>
<dbReference type="EMBL" id="GL379860">
    <property type="protein sequence ID" value="EGT57242.1"/>
    <property type="molecule type" value="Genomic_DNA"/>
</dbReference>
<organism evidence="3">
    <name type="scientific">Caenorhabditis brenneri</name>
    <name type="common">Nematode worm</name>
    <dbReference type="NCBI Taxonomy" id="135651"/>
    <lineage>
        <taxon>Eukaryota</taxon>
        <taxon>Metazoa</taxon>
        <taxon>Ecdysozoa</taxon>
        <taxon>Nematoda</taxon>
        <taxon>Chromadorea</taxon>
        <taxon>Rhabditida</taxon>
        <taxon>Rhabditina</taxon>
        <taxon>Rhabditomorpha</taxon>
        <taxon>Rhabditoidea</taxon>
        <taxon>Rhabditidae</taxon>
        <taxon>Peloderinae</taxon>
        <taxon>Caenorhabditis</taxon>
    </lineage>
</organism>
<evidence type="ECO:0000313" key="2">
    <source>
        <dbReference type="EMBL" id="EGT57242.1"/>
    </source>
</evidence>
<feature type="chain" id="PRO_5003405051" evidence="1">
    <location>
        <begin position="18"/>
        <end position="137"/>
    </location>
</feature>
<accession>G0NBY7</accession>
<evidence type="ECO:0000256" key="1">
    <source>
        <dbReference type="SAM" id="SignalP"/>
    </source>
</evidence>
<dbReference type="AlphaFoldDB" id="G0NBY7"/>
<keyword evidence="1" id="KW-0732">Signal</keyword>
<name>G0NBY7_CAEBE</name>
<dbReference type="InParanoid" id="G0NBY7"/>